<keyword evidence="6" id="KW-0864">Zinc transport</keyword>
<feature type="transmembrane region" description="Helical" evidence="9">
    <location>
        <begin position="12"/>
        <end position="33"/>
    </location>
</feature>
<protein>
    <submittedName>
        <fullName evidence="12">Cation diffusion facilitator family transporter</fullName>
    </submittedName>
</protein>
<dbReference type="PANTHER" id="PTHR43840">
    <property type="entry name" value="MITOCHONDRIAL METAL TRANSPORTER 1-RELATED"/>
    <property type="match status" value="1"/>
</dbReference>
<evidence type="ECO:0000256" key="5">
    <source>
        <dbReference type="ARBA" id="ARBA00022692"/>
    </source>
</evidence>
<evidence type="ECO:0000256" key="9">
    <source>
        <dbReference type="SAM" id="Phobius"/>
    </source>
</evidence>
<keyword evidence="7 9" id="KW-1133">Transmembrane helix</keyword>
<dbReference type="Gene3D" id="1.20.1510.10">
    <property type="entry name" value="Cation efflux protein transmembrane domain"/>
    <property type="match status" value="1"/>
</dbReference>
<dbReference type="SUPFAM" id="SSF161111">
    <property type="entry name" value="Cation efflux protein transmembrane domain-like"/>
    <property type="match status" value="1"/>
</dbReference>
<sequence>MNMDKDKKVQQIILIEGLYNVVVLVLKVIVGLATHSLAILGDAIHSLTDVLNNVVIWMVMRVAVKPADDDHPYGHRKFETMGVFALASLLVVLAVELILQTIRAESQEIISEPWGLGLMMVVLLLNISVSLWERHWAKKLDSDILLADAQHTLVDVITTILVIVSWQLSVMGYLWLDKLCAVGVACLVLYFAFGLYQKVVPILVDGFAIDPELLSKASMKVAGVREVRQVRSRWIGDIKAVDLIIAVDAHLNITESHDIAHEVEDILVAAFKVADVSIHVEPYEVD</sequence>
<evidence type="ECO:0000256" key="7">
    <source>
        <dbReference type="ARBA" id="ARBA00022989"/>
    </source>
</evidence>
<dbReference type="GO" id="GO:0016020">
    <property type="term" value="C:membrane"/>
    <property type="evidence" value="ECO:0007669"/>
    <property type="project" value="UniProtKB-SubCell"/>
</dbReference>
<evidence type="ECO:0000256" key="4">
    <source>
        <dbReference type="ARBA" id="ARBA00022496"/>
    </source>
</evidence>
<dbReference type="EMBL" id="SNZB01000004">
    <property type="protein sequence ID" value="TDR19453.1"/>
    <property type="molecule type" value="Genomic_DNA"/>
</dbReference>
<feature type="transmembrane region" description="Helical" evidence="9">
    <location>
        <begin position="114"/>
        <end position="132"/>
    </location>
</feature>
<comment type="similarity">
    <text evidence="2">Belongs to the cation diffusion facilitator (CDF) transporter (TC 2.A.4) family. FieF subfamily.</text>
</comment>
<keyword evidence="4" id="KW-0408">Iron</keyword>
<evidence type="ECO:0000259" key="10">
    <source>
        <dbReference type="Pfam" id="PF01545"/>
    </source>
</evidence>
<dbReference type="InterPro" id="IPR002524">
    <property type="entry name" value="Cation_efflux"/>
</dbReference>
<dbReference type="InterPro" id="IPR050291">
    <property type="entry name" value="CDF_Transporter"/>
</dbReference>
<keyword evidence="5 9" id="KW-0812">Transmembrane</keyword>
<dbReference type="OrthoDB" id="9806522at2"/>
<dbReference type="NCBIfam" id="TIGR01297">
    <property type="entry name" value="CDF"/>
    <property type="match status" value="1"/>
</dbReference>
<evidence type="ECO:0000313" key="12">
    <source>
        <dbReference type="EMBL" id="TDR19453.1"/>
    </source>
</evidence>
<evidence type="ECO:0000259" key="11">
    <source>
        <dbReference type="Pfam" id="PF16916"/>
    </source>
</evidence>
<dbReference type="InterPro" id="IPR036837">
    <property type="entry name" value="Cation_efflux_CTD_sf"/>
</dbReference>
<keyword evidence="3" id="KW-0813">Transport</keyword>
<feature type="transmembrane region" description="Helical" evidence="9">
    <location>
        <begin position="144"/>
        <end position="166"/>
    </location>
</feature>
<evidence type="ECO:0000256" key="8">
    <source>
        <dbReference type="ARBA" id="ARBA00023136"/>
    </source>
</evidence>
<feature type="transmembrane region" description="Helical" evidence="9">
    <location>
        <begin position="81"/>
        <end position="102"/>
    </location>
</feature>
<dbReference type="GO" id="GO:0006826">
    <property type="term" value="P:iron ion transport"/>
    <property type="evidence" value="ECO:0007669"/>
    <property type="project" value="UniProtKB-KW"/>
</dbReference>
<proteinExistence type="inferred from homology"/>
<evidence type="ECO:0000256" key="3">
    <source>
        <dbReference type="ARBA" id="ARBA00022448"/>
    </source>
</evidence>
<keyword evidence="13" id="KW-1185">Reference proteome</keyword>
<evidence type="ECO:0000256" key="6">
    <source>
        <dbReference type="ARBA" id="ARBA00022906"/>
    </source>
</evidence>
<dbReference type="GO" id="GO:0006829">
    <property type="term" value="P:zinc ion transport"/>
    <property type="evidence" value="ECO:0007669"/>
    <property type="project" value="UniProtKB-KW"/>
</dbReference>
<dbReference type="SUPFAM" id="SSF160240">
    <property type="entry name" value="Cation efflux protein cytoplasmic domain-like"/>
    <property type="match status" value="1"/>
</dbReference>
<dbReference type="AlphaFoldDB" id="A0A4R6XQ28"/>
<comment type="caution">
    <text evidence="12">The sequence shown here is derived from an EMBL/GenBank/DDBJ whole genome shotgun (WGS) entry which is preliminary data.</text>
</comment>
<evidence type="ECO:0000256" key="1">
    <source>
        <dbReference type="ARBA" id="ARBA00004141"/>
    </source>
</evidence>
<dbReference type="InterPro" id="IPR058533">
    <property type="entry name" value="Cation_efflux_TM"/>
</dbReference>
<feature type="domain" description="Cation efflux protein cytoplasmic" evidence="11">
    <location>
        <begin position="216"/>
        <end position="283"/>
    </location>
</feature>
<dbReference type="GO" id="GO:0008324">
    <property type="term" value="F:monoatomic cation transmembrane transporter activity"/>
    <property type="evidence" value="ECO:0007669"/>
    <property type="project" value="InterPro"/>
</dbReference>
<evidence type="ECO:0000313" key="13">
    <source>
        <dbReference type="Proteomes" id="UP000295724"/>
    </source>
</evidence>
<feature type="transmembrane region" description="Helical" evidence="9">
    <location>
        <begin position="172"/>
        <end position="193"/>
    </location>
</feature>
<dbReference type="Gene3D" id="3.30.70.1350">
    <property type="entry name" value="Cation efflux protein, cytoplasmic domain"/>
    <property type="match status" value="1"/>
</dbReference>
<name>A0A4R6XQ28_9GAMM</name>
<dbReference type="Pfam" id="PF16916">
    <property type="entry name" value="ZT_dimer"/>
    <property type="match status" value="1"/>
</dbReference>
<gene>
    <name evidence="12" type="ORF">C8D91_2009</name>
</gene>
<comment type="subcellular location">
    <subcellularLocation>
        <location evidence="1">Membrane</location>
        <topology evidence="1">Multi-pass membrane protein</topology>
    </subcellularLocation>
</comment>
<dbReference type="Pfam" id="PF01545">
    <property type="entry name" value="Cation_efflux"/>
    <property type="match status" value="1"/>
</dbReference>
<reference evidence="12 13" key="1">
    <citation type="submission" date="2019-03" db="EMBL/GenBank/DDBJ databases">
        <title>Genomic Encyclopedia of Type Strains, Phase IV (KMG-IV): sequencing the most valuable type-strain genomes for metagenomic binning, comparative biology and taxonomic classification.</title>
        <authorList>
            <person name="Goeker M."/>
        </authorList>
    </citation>
    <scope>NUCLEOTIDE SEQUENCE [LARGE SCALE GENOMIC DNA]</scope>
    <source>
        <strain evidence="12 13">DSM 25488</strain>
    </source>
</reference>
<keyword evidence="6" id="KW-0406">Ion transport</keyword>
<dbReference type="Proteomes" id="UP000295724">
    <property type="component" value="Unassembled WGS sequence"/>
</dbReference>
<evidence type="ECO:0000256" key="2">
    <source>
        <dbReference type="ARBA" id="ARBA00010212"/>
    </source>
</evidence>
<keyword evidence="6" id="KW-0862">Zinc</keyword>
<keyword evidence="4" id="KW-0410">Iron transport</keyword>
<feature type="domain" description="Cation efflux protein transmembrane" evidence="10">
    <location>
        <begin position="15"/>
        <end position="204"/>
    </location>
</feature>
<organism evidence="12 13">
    <name type="scientific">Marinicella litoralis</name>
    <dbReference type="NCBI Taxonomy" id="644220"/>
    <lineage>
        <taxon>Bacteria</taxon>
        <taxon>Pseudomonadati</taxon>
        <taxon>Pseudomonadota</taxon>
        <taxon>Gammaproteobacteria</taxon>
        <taxon>Lysobacterales</taxon>
        <taxon>Marinicellaceae</taxon>
        <taxon>Marinicella</taxon>
    </lineage>
</organism>
<dbReference type="PANTHER" id="PTHR43840:SF15">
    <property type="entry name" value="MITOCHONDRIAL METAL TRANSPORTER 1-RELATED"/>
    <property type="match status" value="1"/>
</dbReference>
<accession>A0A4R6XQ28</accession>
<dbReference type="InterPro" id="IPR027469">
    <property type="entry name" value="Cation_efflux_TMD_sf"/>
</dbReference>
<dbReference type="InterPro" id="IPR027470">
    <property type="entry name" value="Cation_efflux_CTD"/>
</dbReference>
<keyword evidence="8 9" id="KW-0472">Membrane</keyword>